<evidence type="ECO:0000313" key="1">
    <source>
        <dbReference type="EMBL" id="GAJ11956.1"/>
    </source>
</evidence>
<comment type="caution">
    <text evidence="1">The sequence shown here is derived from an EMBL/GenBank/DDBJ whole genome shotgun (WGS) entry which is preliminary data.</text>
</comment>
<feature type="non-terminal residue" evidence="1">
    <location>
        <position position="1"/>
    </location>
</feature>
<proteinExistence type="predicted"/>
<name>X1VDG0_9ZZZZ</name>
<dbReference type="EMBL" id="BARW01029666">
    <property type="protein sequence ID" value="GAJ11956.1"/>
    <property type="molecule type" value="Genomic_DNA"/>
</dbReference>
<reference evidence="1" key="1">
    <citation type="journal article" date="2014" name="Front. Microbiol.">
        <title>High frequency of phylogenetically diverse reductive dehalogenase-homologous genes in deep subseafloor sedimentary metagenomes.</title>
        <authorList>
            <person name="Kawai M."/>
            <person name="Futagami T."/>
            <person name="Toyoda A."/>
            <person name="Takaki Y."/>
            <person name="Nishi S."/>
            <person name="Hori S."/>
            <person name="Arai W."/>
            <person name="Tsubouchi T."/>
            <person name="Morono Y."/>
            <person name="Uchiyama I."/>
            <person name="Ito T."/>
            <person name="Fujiyama A."/>
            <person name="Inagaki F."/>
            <person name="Takami H."/>
        </authorList>
    </citation>
    <scope>NUCLEOTIDE SEQUENCE</scope>
    <source>
        <strain evidence="1">Expedition CK06-06</strain>
    </source>
</reference>
<gene>
    <name evidence="1" type="ORF">S12H4_47613</name>
</gene>
<accession>X1VDG0</accession>
<evidence type="ECO:0008006" key="2">
    <source>
        <dbReference type="Google" id="ProtNLM"/>
    </source>
</evidence>
<dbReference type="AlphaFoldDB" id="X1VDG0"/>
<protein>
    <recommendedName>
        <fullName evidence="2">Transposase DDE domain-containing protein</fullName>
    </recommendedName>
</protein>
<organism evidence="1">
    <name type="scientific">marine sediment metagenome</name>
    <dbReference type="NCBI Taxonomy" id="412755"/>
    <lineage>
        <taxon>unclassified sequences</taxon>
        <taxon>metagenomes</taxon>
        <taxon>ecological metagenomes</taxon>
    </lineage>
</organism>
<sequence length="130" mass="15343">DREAVIVKYCHRWLVEKTISEKIEFFHLNRLSSSMVIKVDFDLTMSILAFNLYRLFARKTEKYSACTAQKIFDKLISNSGTVKVNQKNIEIIMKKKRTMPVLLDMLSEYNSQTYSWLHQKQLRFQGASIL</sequence>